<organism evidence="2 3">
    <name type="scientific">Mucinivorans hirudinis</name>
    <dbReference type="NCBI Taxonomy" id="1433126"/>
    <lineage>
        <taxon>Bacteria</taxon>
        <taxon>Pseudomonadati</taxon>
        <taxon>Bacteroidota</taxon>
        <taxon>Bacteroidia</taxon>
        <taxon>Bacteroidales</taxon>
        <taxon>Rikenellaceae</taxon>
        <taxon>Mucinivorans</taxon>
    </lineage>
</organism>
<dbReference type="EMBL" id="HG934468">
    <property type="protein sequence ID" value="CDN32043.1"/>
    <property type="molecule type" value="Genomic_DNA"/>
</dbReference>
<dbReference type="InterPro" id="IPR011055">
    <property type="entry name" value="Dup_hybrid_motif"/>
</dbReference>
<proteinExistence type="predicted"/>
<dbReference type="InterPro" id="IPR016047">
    <property type="entry name" value="M23ase_b-sheet_dom"/>
</dbReference>
<dbReference type="STRING" id="1433126.BN938_1966"/>
<sequence length="134" mass="14274">MQAAPQGGEWLVSSPFGYRTDPFTKMLKMHNGLDISCPAGTQIFAPFGGVVTCCTFSATGGNMLYLQRDNGDLIRLLHLQGFAPAIVVGKKVAADELIAFAGNTGRSTGAHLHVDVQSSGTYVDPIVYLRSGKR</sequence>
<keyword evidence="3" id="KW-1185">Reference proteome</keyword>
<dbReference type="HOGENOM" id="CLU_1883638_0_0_10"/>
<dbReference type="Gene3D" id="2.70.70.10">
    <property type="entry name" value="Glucose Permease (Domain IIA)"/>
    <property type="match status" value="1"/>
</dbReference>
<name>A0A060RDA3_9BACT</name>
<dbReference type="Pfam" id="PF01551">
    <property type="entry name" value="Peptidase_M23"/>
    <property type="match status" value="1"/>
</dbReference>
<feature type="domain" description="M23ase beta-sheet core" evidence="1">
    <location>
        <begin position="28"/>
        <end position="125"/>
    </location>
</feature>
<dbReference type="PANTHER" id="PTHR21666:SF270">
    <property type="entry name" value="MUREIN HYDROLASE ACTIVATOR ENVC"/>
    <property type="match status" value="1"/>
</dbReference>
<dbReference type="CDD" id="cd12797">
    <property type="entry name" value="M23_peptidase"/>
    <property type="match status" value="1"/>
</dbReference>
<dbReference type="KEGG" id="rbc:BN938_1966"/>
<dbReference type="AlphaFoldDB" id="A0A060RDA3"/>
<evidence type="ECO:0000313" key="2">
    <source>
        <dbReference type="EMBL" id="CDN32043.1"/>
    </source>
</evidence>
<dbReference type="SUPFAM" id="SSF51261">
    <property type="entry name" value="Duplicated hybrid motif"/>
    <property type="match status" value="1"/>
</dbReference>
<dbReference type="Proteomes" id="UP000027616">
    <property type="component" value="Chromosome I"/>
</dbReference>
<protein>
    <submittedName>
        <fullName evidence="2">Putative peptidase</fullName>
    </submittedName>
</protein>
<dbReference type="GO" id="GO:0004222">
    <property type="term" value="F:metalloendopeptidase activity"/>
    <property type="evidence" value="ECO:0007669"/>
    <property type="project" value="TreeGrafter"/>
</dbReference>
<evidence type="ECO:0000313" key="3">
    <source>
        <dbReference type="Proteomes" id="UP000027616"/>
    </source>
</evidence>
<dbReference type="InterPro" id="IPR050570">
    <property type="entry name" value="Cell_wall_metabolism_enzyme"/>
</dbReference>
<reference evidence="2 3" key="1">
    <citation type="journal article" date="2015" name="Genome Announc.">
        <title>Complete Genome Sequence of the Novel Leech Symbiont Mucinivorans hirudinis M3T.</title>
        <authorList>
            <person name="Nelson M.C."/>
            <person name="Bomar L."/>
            <person name="Graf J."/>
        </authorList>
    </citation>
    <scope>NUCLEOTIDE SEQUENCE [LARGE SCALE GENOMIC DNA]</scope>
    <source>
        <strain evidence="3">M3</strain>
    </source>
</reference>
<dbReference type="eggNOG" id="COG4942">
    <property type="taxonomic scope" value="Bacteria"/>
</dbReference>
<accession>A0A060RDA3</accession>
<evidence type="ECO:0000259" key="1">
    <source>
        <dbReference type="Pfam" id="PF01551"/>
    </source>
</evidence>
<gene>
    <name evidence="2" type="ORF">BN938_1966</name>
</gene>
<dbReference type="PANTHER" id="PTHR21666">
    <property type="entry name" value="PEPTIDASE-RELATED"/>
    <property type="match status" value="1"/>
</dbReference>